<keyword evidence="1" id="KW-0472">Membrane</keyword>
<accession>A0A5S5DQ80</accession>
<dbReference type="Pfam" id="PF10604">
    <property type="entry name" value="Polyketide_cyc2"/>
    <property type="match status" value="1"/>
</dbReference>
<dbReference type="EMBL" id="VNIA01000003">
    <property type="protein sequence ID" value="TYP98110.1"/>
    <property type="molecule type" value="Genomic_DNA"/>
</dbReference>
<protein>
    <recommendedName>
        <fullName evidence="4">Polyketide cyclase/dehydrase/lipid transport protein</fullName>
    </recommendedName>
</protein>
<proteinExistence type="predicted"/>
<evidence type="ECO:0000313" key="2">
    <source>
        <dbReference type="EMBL" id="TYP98110.1"/>
    </source>
</evidence>
<keyword evidence="1" id="KW-0812">Transmembrane</keyword>
<organism evidence="2 3">
    <name type="scientific">Tenacibaculum adriaticum</name>
    <dbReference type="NCBI Taxonomy" id="413713"/>
    <lineage>
        <taxon>Bacteria</taxon>
        <taxon>Pseudomonadati</taxon>
        <taxon>Bacteroidota</taxon>
        <taxon>Flavobacteriia</taxon>
        <taxon>Flavobacteriales</taxon>
        <taxon>Flavobacteriaceae</taxon>
        <taxon>Tenacibaculum</taxon>
    </lineage>
</organism>
<evidence type="ECO:0000256" key="1">
    <source>
        <dbReference type="SAM" id="Phobius"/>
    </source>
</evidence>
<dbReference type="Gene3D" id="3.30.530.20">
    <property type="match status" value="1"/>
</dbReference>
<dbReference type="SUPFAM" id="SSF55961">
    <property type="entry name" value="Bet v1-like"/>
    <property type="match status" value="1"/>
</dbReference>
<comment type="caution">
    <text evidence="2">The sequence shown here is derived from an EMBL/GenBank/DDBJ whole genome shotgun (WGS) entry which is preliminary data.</text>
</comment>
<dbReference type="CDD" id="cd07812">
    <property type="entry name" value="SRPBCC"/>
    <property type="match status" value="1"/>
</dbReference>
<sequence>MKAIKIILGIISTVAVVFFSTGLIVKETSYSTQVKIEKPIADVFTLFNDPSKLKEWIPEFKSIDTLEEKPGKTGSTYKIIIKNNGQEIVMNEKILAFVPNEKVTLFYKVGNMLKTDDYVFTSDGEFTIITNKSTCKSDKYLLSCVFPYFKSKFKEQNLAYLNNFKALIEKQ</sequence>
<evidence type="ECO:0000313" key="3">
    <source>
        <dbReference type="Proteomes" id="UP000323136"/>
    </source>
</evidence>
<dbReference type="InterPro" id="IPR023393">
    <property type="entry name" value="START-like_dom_sf"/>
</dbReference>
<keyword evidence="3" id="KW-1185">Reference proteome</keyword>
<name>A0A5S5DQ80_9FLAO</name>
<dbReference type="Proteomes" id="UP000323136">
    <property type="component" value="Unassembled WGS sequence"/>
</dbReference>
<dbReference type="OrthoDB" id="6193565at2"/>
<feature type="transmembrane region" description="Helical" evidence="1">
    <location>
        <begin position="6"/>
        <end position="25"/>
    </location>
</feature>
<dbReference type="AlphaFoldDB" id="A0A5S5DQ80"/>
<gene>
    <name evidence="2" type="ORF">C7447_103280</name>
</gene>
<reference evidence="2 3" key="1">
    <citation type="submission" date="2019-07" db="EMBL/GenBank/DDBJ databases">
        <title>Genomic Encyclopedia of Type Strains, Phase IV (KMG-IV): sequencing the most valuable type-strain genomes for metagenomic binning, comparative biology and taxonomic classification.</title>
        <authorList>
            <person name="Goeker M."/>
        </authorList>
    </citation>
    <scope>NUCLEOTIDE SEQUENCE [LARGE SCALE GENOMIC DNA]</scope>
    <source>
        <strain evidence="2 3">DSM 18961</strain>
    </source>
</reference>
<dbReference type="RefSeq" id="WP_148870441.1">
    <property type="nucleotide sequence ID" value="NZ_VNIA01000003.1"/>
</dbReference>
<keyword evidence="1" id="KW-1133">Transmembrane helix</keyword>
<dbReference type="InterPro" id="IPR019587">
    <property type="entry name" value="Polyketide_cyclase/dehydratase"/>
</dbReference>
<evidence type="ECO:0008006" key="4">
    <source>
        <dbReference type="Google" id="ProtNLM"/>
    </source>
</evidence>